<evidence type="ECO:0000256" key="1">
    <source>
        <dbReference type="SAM" id="MobiDB-lite"/>
    </source>
</evidence>
<dbReference type="AlphaFoldDB" id="A0A4U0U124"/>
<proteinExistence type="predicted"/>
<feature type="compositionally biased region" description="Polar residues" evidence="1">
    <location>
        <begin position="20"/>
        <end position="32"/>
    </location>
</feature>
<feature type="region of interest" description="Disordered" evidence="1">
    <location>
        <begin position="278"/>
        <end position="325"/>
    </location>
</feature>
<name>A0A4U0U124_9PEZI</name>
<dbReference type="PANTHER" id="PTHR42053:SF1">
    <property type="match status" value="1"/>
</dbReference>
<feature type="compositionally biased region" description="Low complexity" evidence="1">
    <location>
        <begin position="129"/>
        <end position="152"/>
    </location>
</feature>
<dbReference type="PANTHER" id="PTHR42053">
    <property type="match status" value="1"/>
</dbReference>
<feature type="compositionally biased region" description="Polar residues" evidence="1">
    <location>
        <begin position="198"/>
        <end position="218"/>
    </location>
</feature>
<accession>A0A4U0U124</accession>
<evidence type="ECO:0000313" key="2">
    <source>
        <dbReference type="EMBL" id="TKA27795.1"/>
    </source>
</evidence>
<dbReference type="EMBL" id="NAJL01000021">
    <property type="protein sequence ID" value="TKA27795.1"/>
    <property type="molecule type" value="Genomic_DNA"/>
</dbReference>
<feature type="region of interest" description="Disordered" evidence="1">
    <location>
        <begin position="20"/>
        <end position="57"/>
    </location>
</feature>
<gene>
    <name evidence="2" type="ORF">B0A50_04896</name>
</gene>
<feature type="compositionally biased region" description="Polar residues" evidence="1">
    <location>
        <begin position="118"/>
        <end position="128"/>
    </location>
</feature>
<dbReference type="Proteomes" id="UP000308549">
    <property type="component" value="Unassembled WGS sequence"/>
</dbReference>
<keyword evidence="3" id="KW-1185">Reference proteome</keyword>
<feature type="compositionally biased region" description="Polar residues" evidence="1">
    <location>
        <begin position="302"/>
        <end position="325"/>
    </location>
</feature>
<sequence>MASATTATMAAAGFDKCVSTASSLQTPGSGTFPSELRSPMASSPGLMKTRDGDLKTPITPPSAYLDFLKSMSPAMMSLAPTTGTSARFSFQDRSSEACSDRPSVMPAEKPSITPPTSQPALSRNTSYDSNTSSATGSSISTNSSSTSGSTSARVRPESPRVTIPPSPFAKPAPRSARTPRRLHIPQSPFSPAVPGSAHSISSPYVSTPLSSAPWSASFESKDANPEASGQPGRVSVRQVVTRTYTYCRTPLESAPNGNLWKRRKIEADEGVSKVIEEAASPPKALEKVSTLDPPIKKEKQENVASIPSASQCSLDPSISITTTDA</sequence>
<feature type="region of interest" description="Disordered" evidence="1">
    <location>
        <begin position="87"/>
        <end position="234"/>
    </location>
</feature>
<protein>
    <submittedName>
        <fullName evidence="2">Uncharacterized protein</fullName>
    </submittedName>
</protein>
<evidence type="ECO:0000313" key="3">
    <source>
        <dbReference type="Proteomes" id="UP000308549"/>
    </source>
</evidence>
<organism evidence="2 3">
    <name type="scientific">Salinomyces thailandicus</name>
    <dbReference type="NCBI Taxonomy" id="706561"/>
    <lineage>
        <taxon>Eukaryota</taxon>
        <taxon>Fungi</taxon>
        <taxon>Dikarya</taxon>
        <taxon>Ascomycota</taxon>
        <taxon>Pezizomycotina</taxon>
        <taxon>Dothideomycetes</taxon>
        <taxon>Dothideomycetidae</taxon>
        <taxon>Mycosphaerellales</taxon>
        <taxon>Teratosphaeriaceae</taxon>
        <taxon>Salinomyces</taxon>
    </lineage>
</organism>
<comment type="caution">
    <text evidence="2">The sequence shown here is derived from an EMBL/GenBank/DDBJ whole genome shotgun (WGS) entry which is preliminary data.</text>
</comment>
<dbReference type="OrthoDB" id="5405654at2759"/>
<reference evidence="2 3" key="1">
    <citation type="submission" date="2017-03" db="EMBL/GenBank/DDBJ databases">
        <title>Genomes of endolithic fungi from Antarctica.</title>
        <authorList>
            <person name="Coleine C."/>
            <person name="Masonjones S."/>
            <person name="Stajich J.E."/>
        </authorList>
    </citation>
    <scope>NUCLEOTIDE SEQUENCE [LARGE SCALE GENOMIC DNA]</scope>
    <source>
        <strain evidence="2 3">CCFEE 6315</strain>
    </source>
</reference>